<feature type="domain" description="ABC transporter" evidence="6">
    <location>
        <begin position="37"/>
        <end position="267"/>
    </location>
</feature>
<feature type="compositionally biased region" description="Basic and acidic residues" evidence="5">
    <location>
        <begin position="339"/>
        <end position="351"/>
    </location>
</feature>
<evidence type="ECO:0000256" key="3">
    <source>
        <dbReference type="ARBA" id="ARBA00022741"/>
    </source>
</evidence>
<keyword evidence="8" id="KW-1185">Reference proteome</keyword>
<dbReference type="CDD" id="cd03244">
    <property type="entry name" value="ABCC_MRP_domain2"/>
    <property type="match status" value="1"/>
</dbReference>
<dbReference type="InterPro" id="IPR050173">
    <property type="entry name" value="ABC_transporter_C-like"/>
</dbReference>
<evidence type="ECO:0000256" key="2">
    <source>
        <dbReference type="ARBA" id="ARBA00009726"/>
    </source>
</evidence>
<protein>
    <recommendedName>
        <fullName evidence="6">ABC transporter domain-containing protein</fullName>
    </recommendedName>
</protein>
<organism evidence="7 8">
    <name type="scientific">Tegillarca granosa</name>
    <name type="common">Malaysian cockle</name>
    <name type="synonym">Anadara granosa</name>
    <dbReference type="NCBI Taxonomy" id="220873"/>
    <lineage>
        <taxon>Eukaryota</taxon>
        <taxon>Metazoa</taxon>
        <taxon>Spiralia</taxon>
        <taxon>Lophotrochozoa</taxon>
        <taxon>Mollusca</taxon>
        <taxon>Bivalvia</taxon>
        <taxon>Autobranchia</taxon>
        <taxon>Pteriomorphia</taxon>
        <taxon>Arcoida</taxon>
        <taxon>Arcoidea</taxon>
        <taxon>Arcidae</taxon>
        <taxon>Tegillarca</taxon>
    </lineage>
</organism>
<accession>A0ABQ9F4H0</accession>
<evidence type="ECO:0000256" key="4">
    <source>
        <dbReference type="ARBA" id="ARBA00022840"/>
    </source>
</evidence>
<dbReference type="PROSITE" id="PS00211">
    <property type="entry name" value="ABC_TRANSPORTER_1"/>
    <property type="match status" value="1"/>
</dbReference>
<feature type="compositionally biased region" description="Low complexity" evidence="5">
    <location>
        <begin position="389"/>
        <end position="400"/>
    </location>
</feature>
<dbReference type="EMBL" id="JARBDR010000640">
    <property type="protein sequence ID" value="KAJ8310498.1"/>
    <property type="molecule type" value="Genomic_DNA"/>
</dbReference>
<feature type="compositionally biased region" description="Polar residues" evidence="5">
    <location>
        <begin position="452"/>
        <end position="474"/>
    </location>
</feature>
<evidence type="ECO:0000256" key="1">
    <source>
        <dbReference type="ARBA" id="ARBA00004141"/>
    </source>
</evidence>
<gene>
    <name evidence="7" type="ORF">KUTeg_012363</name>
</gene>
<evidence type="ECO:0000259" key="6">
    <source>
        <dbReference type="PROSITE" id="PS50893"/>
    </source>
</evidence>
<comment type="similarity">
    <text evidence="2">Belongs to the ABC transporter superfamily. ABCC family. Conjugate transporter (TC 3.A.1.208) subfamily.</text>
</comment>
<feature type="compositionally biased region" description="Polar residues" evidence="5">
    <location>
        <begin position="488"/>
        <end position="503"/>
    </location>
</feature>
<dbReference type="InterPro" id="IPR003439">
    <property type="entry name" value="ABC_transporter-like_ATP-bd"/>
</dbReference>
<dbReference type="PANTHER" id="PTHR24223:SF456">
    <property type="entry name" value="MULTIDRUG RESISTANCE-ASSOCIATED PROTEIN LETHAL(2)03659"/>
    <property type="match status" value="1"/>
</dbReference>
<dbReference type="InterPro" id="IPR017871">
    <property type="entry name" value="ABC_transporter-like_CS"/>
</dbReference>
<dbReference type="PANTHER" id="PTHR24223">
    <property type="entry name" value="ATP-BINDING CASSETTE SUB-FAMILY C"/>
    <property type="match status" value="1"/>
</dbReference>
<comment type="caution">
    <text evidence="7">The sequence shown here is derived from an EMBL/GenBank/DDBJ whole genome shotgun (WGS) entry which is preliminary data.</text>
</comment>
<evidence type="ECO:0000313" key="8">
    <source>
        <dbReference type="Proteomes" id="UP001217089"/>
    </source>
</evidence>
<feature type="compositionally biased region" description="Basic and acidic residues" evidence="5">
    <location>
        <begin position="363"/>
        <end position="388"/>
    </location>
</feature>
<dbReference type="PROSITE" id="PS50893">
    <property type="entry name" value="ABC_TRANSPORTER_2"/>
    <property type="match status" value="1"/>
</dbReference>
<feature type="compositionally biased region" description="Polar residues" evidence="5">
    <location>
        <begin position="352"/>
        <end position="362"/>
    </location>
</feature>
<dbReference type="Pfam" id="PF00005">
    <property type="entry name" value="ABC_tran"/>
    <property type="match status" value="1"/>
</dbReference>
<reference evidence="7 8" key="1">
    <citation type="submission" date="2022-12" db="EMBL/GenBank/DDBJ databases">
        <title>Chromosome-level genome of Tegillarca granosa.</title>
        <authorList>
            <person name="Kim J."/>
        </authorList>
    </citation>
    <scope>NUCLEOTIDE SEQUENCE [LARGE SCALE GENOMIC DNA]</scope>
    <source>
        <strain evidence="7">Teg-2019</strain>
        <tissue evidence="7">Adductor muscle</tissue>
    </source>
</reference>
<dbReference type="Proteomes" id="UP001217089">
    <property type="component" value="Unassembled WGS sequence"/>
</dbReference>
<sequence length="503" mass="56188">MISVERVLDYARLPTEADLESDKDRKPPPEWPQNGAIRGDKVCLKYSENAPFVLKSLQFSINGKEKRMCVAYNTECMLVLYNTYTSTYIFQIGIVGRTGAGKSSLIAMLFRMVEPEGVIHIDDINIKKLGLHDLRNKISIIPQVQLKSVVEDIPGRLEAEVSEGGINFSVGQRQLICLARAILRQNKILMIDEATANVDPRTDALIQKTIREKFQDCTVLTIAHRLHTIMDSDRVLNQVMDEGRIAEFDQPYTLLTDKNSEFCKMALQTGQSEFEHLLEIAQKSYKSHDASGGMESVSHIDDGGHVDKDCDRSETVVTDKEVSSCHPSSDPVSEEPCSDSDKNSDELKTDLNKNMSVEPDSSSENKTEPVLHIENYDNNKLQNEKENSEISSRSSSSSSESNDRSETQDMFHTVEEDDPLLTNDIAGHKEPDPSLTPAQSNNDADHIESDPDVTNENTALLNISKNKSLLQKNQEPSEDDSNVLMESFDSTSETNELINSLDV</sequence>
<proteinExistence type="inferred from homology"/>
<name>A0ABQ9F4H0_TEGGR</name>
<comment type="subcellular location">
    <subcellularLocation>
        <location evidence="1">Membrane</location>
        <topology evidence="1">Multi-pass membrane protein</topology>
    </subcellularLocation>
</comment>
<dbReference type="Gene3D" id="3.40.50.300">
    <property type="entry name" value="P-loop containing nucleotide triphosphate hydrolases"/>
    <property type="match status" value="2"/>
</dbReference>
<feature type="compositionally biased region" description="Basic and acidic residues" evidence="5">
    <location>
        <begin position="401"/>
        <end position="414"/>
    </location>
</feature>
<keyword evidence="3" id="KW-0547">Nucleotide-binding</keyword>
<dbReference type="InterPro" id="IPR027417">
    <property type="entry name" value="P-loop_NTPase"/>
</dbReference>
<dbReference type="SMART" id="SM00382">
    <property type="entry name" value="AAA"/>
    <property type="match status" value="1"/>
</dbReference>
<feature type="region of interest" description="Disordered" evidence="5">
    <location>
        <begin position="289"/>
        <end position="503"/>
    </location>
</feature>
<evidence type="ECO:0000256" key="5">
    <source>
        <dbReference type="SAM" id="MobiDB-lite"/>
    </source>
</evidence>
<feature type="compositionally biased region" description="Basic and acidic residues" evidence="5">
    <location>
        <begin position="298"/>
        <end position="323"/>
    </location>
</feature>
<keyword evidence="4" id="KW-0067">ATP-binding</keyword>
<dbReference type="InterPro" id="IPR003593">
    <property type="entry name" value="AAA+_ATPase"/>
</dbReference>
<dbReference type="SUPFAM" id="SSF52540">
    <property type="entry name" value="P-loop containing nucleoside triphosphate hydrolases"/>
    <property type="match status" value="1"/>
</dbReference>
<evidence type="ECO:0000313" key="7">
    <source>
        <dbReference type="EMBL" id="KAJ8310498.1"/>
    </source>
</evidence>